<dbReference type="Proteomes" id="UP000030854">
    <property type="component" value="Unassembled WGS sequence"/>
</dbReference>
<sequence>MKDRYDLAVKTVRTVSRSIQCVVSWNHLIDWLMSKGKMKSAFKIYHEMKKRANVPDAYTYTILFRGCSKNPHSKQALGKAMAVYQSMLRDKSPVKPNIIHMNTILKLCAVSGDLDSMLYFLDGLPSSGAKAADAATFSTVLNALRHNAVSPLPTPPSIEQRKQQIQTMVLQARQIWKGILKRWRKGDMWIDEELVCSMGRILLTSDDNKHWDEILTIIEQTMGISRQLPPFVSNWQDQGDIKDQIQKKSISFHSSSNDQTFETDFISKSDSSPDFHTTPQLTPLSLSVIPEASKFARPGKNSISLVLSALLQLSSKEPATRYWKIFTEKYEIQPDLENYVSYLRVLRAFRASSESLQLLISMPPEFLEAKVFRIAISSCVRDKYNHHAFSNAGKILDLMQKSLKQPDVSTILRYLELAVSLPLKSKLDPSSNKATISDGVLGSQILRALDRVQQLILNIKSYMFFGDMGLEFNSNKYEYLQNFEKLIQKSIQAYNLLLKKRMVPDYLFTELRAQIHKLSHLIIRISKYRKSFGGNPSKTYEPEI</sequence>
<dbReference type="InterPro" id="IPR011990">
    <property type="entry name" value="TPR-like_helical_dom_sf"/>
</dbReference>
<reference evidence="3 4" key="1">
    <citation type="journal article" date="2014" name="BMC Genomics">
        <title>Adaptive genomic structural variation in the grape powdery mildew pathogen, Erysiphe necator.</title>
        <authorList>
            <person name="Jones L."/>
            <person name="Riaz S."/>
            <person name="Morales-Cruz A."/>
            <person name="Amrine K.C."/>
            <person name="McGuire B."/>
            <person name="Gubler W.D."/>
            <person name="Walker M.A."/>
            <person name="Cantu D."/>
        </authorList>
    </citation>
    <scope>NUCLEOTIDE SEQUENCE [LARGE SCALE GENOMIC DNA]</scope>
    <source>
        <strain evidence="4">c</strain>
    </source>
</reference>
<dbReference type="InterPro" id="IPR002885">
    <property type="entry name" value="PPR_rpt"/>
</dbReference>
<dbReference type="EMBL" id="JNVN01000200">
    <property type="protein sequence ID" value="KHJ35939.1"/>
    <property type="molecule type" value="Genomic_DNA"/>
</dbReference>
<protein>
    <submittedName>
        <fullName evidence="3">Putative pentatricopeptide repeat protein</fullName>
    </submittedName>
</protein>
<dbReference type="PANTHER" id="PTHR47942:SF105">
    <property type="entry name" value="ATPASE EXPRESSION PROTEIN 3"/>
    <property type="match status" value="1"/>
</dbReference>
<gene>
    <name evidence="3" type="ORF">EV44_g1224</name>
</gene>
<evidence type="ECO:0000256" key="1">
    <source>
        <dbReference type="ARBA" id="ARBA00022737"/>
    </source>
</evidence>
<dbReference type="PROSITE" id="PS51375">
    <property type="entry name" value="PPR"/>
    <property type="match status" value="1"/>
</dbReference>
<keyword evidence="4" id="KW-1185">Reference proteome</keyword>
<name>A0A0B1PHC7_UNCNE</name>
<dbReference type="AlphaFoldDB" id="A0A0B1PHC7"/>
<comment type="caution">
    <text evidence="3">The sequence shown here is derived from an EMBL/GenBank/DDBJ whole genome shotgun (WGS) entry which is preliminary data.</text>
</comment>
<dbReference type="Gene3D" id="1.25.40.10">
    <property type="entry name" value="Tetratricopeptide repeat domain"/>
    <property type="match status" value="1"/>
</dbReference>
<feature type="repeat" description="PPR" evidence="2">
    <location>
        <begin position="21"/>
        <end position="55"/>
    </location>
</feature>
<keyword evidence="1" id="KW-0677">Repeat</keyword>
<evidence type="ECO:0000256" key="2">
    <source>
        <dbReference type="PROSITE-ProRule" id="PRU00708"/>
    </source>
</evidence>
<dbReference type="STRING" id="52586.A0A0B1PHC7"/>
<dbReference type="HOGENOM" id="CLU_014304_3_1_1"/>
<accession>A0A0B1PHC7</accession>
<dbReference type="InterPro" id="IPR051222">
    <property type="entry name" value="PPR/CCM1_RNA-binding"/>
</dbReference>
<proteinExistence type="predicted"/>
<dbReference type="PANTHER" id="PTHR47942">
    <property type="entry name" value="TETRATRICOPEPTIDE REPEAT (TPR)-LIKE SUPERFAMILY PROTEIN-RELATED"/>
    <property type="match status" value="1"/>
</dbReference>
<organism evidence="3 4">
    <name type="scientific">Uncinula necator</name>
    <name type="common">Grape powdery mildew</name>
    <dbReference type="NCBI Taxonomy" id="52586"/>
    <lineage>
        <taxon>Eukaryota</taxon>
        <taxon>Fungi</taxon>
        <taxon>Dikarya</taxon>
        <taxon>Ascomycota</taxon>
        <taxon>Pezizomycotina</taxon>
        <taxon>Leotiomycetes</taxon>
        <taxon>Erysiphales</taxon>
        <taxon>Erysiphaceae</taxon>
        <taxon>Erysiphe</taxon>
    </lineage>
</organism>
<dbReference type="NCBIfam" id="TIGR00756">
    <property type="entry name" value="PPR"/>
    <property type="match status" value="1"/>
</dbReference>
<dbReference type="Pfam" id="PF13041">
    <property type="entry name" value="PPR_2"/>
    <property type="match status" value="1"/>
</dbReference>
<dbReference type="OMA" id="HLIDWLM"/>
<evidence type="ECO:0000313" key="3">
    <source>
        <dbReference type="EMBL" id="KHJ35939.1"/>
    </source>
</evidence>
<evidence type="ECO:0000313" key="4">
    <source>
        <dbReference type="Proteomes" id="UP000030854"/>
    </source>
</evidence>